<evidence type="ECO:0000313" key="1">
    <source>
        <dbReference type="EMBL" id="GKV35162.1"/>
    </source>
</evidence>
<organism evidence="1 2">
    <name type="scientific">Rubroshorea leprosula</name>
    <dbReference type="NCBI Taxonomy" id="152421"/>
    <lineage>
        <taxon>Eukaryota</taxon>
        <taxon>Viridiplantae</taxon>
        <taxon>Streptophyta</taxon>
        <taxon>Embryophyta</taxon>
        <taxon>Tracheophyta</taxon>
        <taxon>Spermatophyta</taxon>
        <taxon>Magnoliopsida</taxon>
        <taxon>eudicotyledons</taxon>
        <taxon>Gunneridae</taxon>
        <taxon>Pentapetalae</taxon>
        <taxon>rosids</taxon>
        <taxon>malvids</taxon>
        <taxon>Malvales</taxon>
        <taxon>Dipterocarpaceae</taxon>
        <taxon>Rubroshorea</taxon>
    </lineage>
</organism>
<evidence type="ECO:0000313" key="2">
    <source>
        <dbReference type="Proteomes" id="UP001054252"/>
    </source>
</evidence>
<comment type="caution">
    <text evidence="1">The sequence shown here is derived from an EMBL/GenBank/DDBJ whole genome shotgun (WGS) entry which is preliminary data.</text>
</comment>
<keyword evidence="2" id="KW-1185">Reference proteome</keyword>
<protein>
    <submittedName>
        <fullName evidence="1">Uncharacterized protein</fullName>
    </submittedName>
</protein>
<name>A0AAV5LDE3_9ROSI</name>
<sequence length="68" mass="7559">MLCCCPEARLAEKKQDWVVLNRGWAVLNRFQGPLVQIGFGSLRLGWAAAFPPMFRAISCGCLLFNSAE</sequence>
<dbReference type="EMBL" id="BPVZ01000109">
    <property type="protein sequence ID" value="GKV35162.1"/>
    <property type="molecule type" value="Genomic_DNA"/>
</dbReference>
<reference evidence="1 2" key="1">
    <citation type="journal article" date="2021" name="Commun. Biol.">
        <title>The genome of Shorea leprosula (Dipterocarpaceae) highlights the ecological relevance of drought in aseasonal tropical rainforests.</title>
        <authorList>
            <person name="Ng K.K.S."/>
            <person name="Kobayashi M.J."/>
            <person name="Fawcett J.A."/>
            <person name="Hatakeyama M."/>
            <person name="Paape T."/>
            <person name="Ng C.H."/>
            <person name="Ang C.C."/>
            <person name="Tnah L.H."/>
            <person name="Lee C.T."/>
            <person name="Nishiyama T."/>
            <person name="Sese J."/>
            <person name="O'Brien M.J."/>
            <person name="Copetti D."/>
            <person name="Mohd Noor M.I."/>
            <person name="Ong R.C."/>
            <person name="Putra M."/>
            <person name="Sireger I.Z."/>
            <person name="Indrioko S."/>
            <person name="Kosugi Y."/>
            <person name="Izuno A."/>
            <person name="Isagi Y."/>
            <person name="Lee S.L."/>
            <person name="Shimizu K.K."/>
        </authorList>
    </citation>
    <scope>NUCLEOTIDE SEQUENCE [LARGE SCALE GENOMIC DNA]</scope>
    <source>
        <strain evidence="1">214</strain>
    </source>
</reference>
<gene>
    <name evidence="1" type="ORF">SLEP1_g43466</name>
</gene>
<proteinExistence type="predicted"/>
<accession>A0AAV5LDE3</accession>
<dbReference type="AlphaFoldDB" id="A0AAV5LDE3"/>
<dbReference type="Proteomes" id="UP001054252">
    <property type="component" value="Unassembled WGS sequence"/>
</dbReference>